<organism evidence="2 3">
    <name type="scientific">Eumeta variegata</name>
    <name type="common">Bagworm moth</name>
    <name type="synonym">Eumeta japonica</name>
    <dbReference type="NCBI Taxonomy" id="151549"/>
    <lineage>
        <taxon>Eukaryota</taxon>
        <taxon>Metazoa</taxon>
        <taxon>Ecdysozoa</taxon>
        <taxon>Arthropoda</taxon>
        <taxon>Hexapoda</taxon>
        <taxon>Insecta</taxon>
        <taxon>Pterygota</taxon>
        <taxon>Neoptera</taxon>
        <taxon>Endopterygota</taxon>
        <taxon>Lepidoptera</taxon>
        <taxon>Glossata</taxon>
        <taxon>Ditrysia</taxon>
        <taxon>Tineoidea</taxon>
        <taxon>Psychidae</taxon>
        <taxon>Oiketicinae</taxon>
        <taxon>Eumeta</taxon>
    </lineage>
</organism>
<keyword evidence="3" id="KW-1185">Reference proteome</keyword>
<gene>
    <name evidence="2" type="ORF">EVAR_97110_1</name>
</gene>
<dbReference type="Proteomes" id="UP000299102">
    <property type="component" value="Unassembled WGS sequence"/>
</dbReference>
<feature type="compositionally biased region" description="Basic and acidic residues" evidence="1">
    <location>
        <begin position="66"/>
        <end position="76"/>
    </location>
</feature>
<sequence length="138" mass="15216">MTAVIHRPLAVARPNGVVTISVKTIITSFQPVGRHQDKGQNTDWKRELIQRHVAEARMGPASRASVKREPSRDKQFRAPSAGHAMNPTYLVPTADAASRRSVCGTRRHLVSDLGLAVDVFVFKYQFHVDGTTRTTSAV</sequence>
<reference evidence="2 3" key="1">
    <citation type="journal article" date="2019" name="Commun. Biol.">
        <title>The bagworm genome reveals a unique fibroin gene that provides high tensile strength.</title>
        <authorList>
            <person name="Kono N."/>
            <person name="Nakamura H."/>
            <person name="Ohtoshi R."/>
            <person name="Tomita M."/>
            <person name="Numata K."/>
            <person name="Arakawa K."/>
        </authorList>
    </citation>
    <scope>NUCLEOTIDE SEQUENCE [LARGE SCALE GENOMIC DNA]</scope>
</reference>
<evidence type="ECO:0000313" key="2">
    <source>
        <dbReference type="EMBL" id="GBP53106.1"/>
    </source>
</evidence>
<protein>
    <submittedName>
        <fullName evidence="2">Uncharacterized protein</fullName>
    </submittedName>
</protein>
<proteinExistence type="predicted"/>
<dbReference type="AlphaFoldDB" id="A0A4C1WNP7"/>
<accession>A0A4C1WNP7</accession>
<feature type="region of interest" description="Disordered" evidence="1">
    <location>
        <begin position="55"/>
        <end position="87"/>
    </location>
</feature>
<comment type="caution">
    <text evidence="2">The sequence shown here is derived from an EMBL/GenBank/DDBJ whole genome shotgun (WGS) entry which is preliminary data.</text>
</comment>
<name>A0A4C1WNP7_EUMVA</name>
<dbReference type="EMBL" id="BGZK01000616">
    <property type="protein sequence ID" value="GBP53106.1"/>
    <property type="molecule type" value="Genomic_DNA"/>
</dbReference>
<evidence type="ECO:0000256" key="1">
    <source>
        <dbReference type="SAM" id="MobiDB-lite"/>
    </source>
</evidence>
<evidence type="ECO:0000313" key="3">
    <source>
        <dbReference type="Proteomes" id="UP000299102"/>
    </source>
</evidence>